<sequence length="360" mass="41654">MSSLLKIPCSPERGKRENSNVKHEIILSSNNSLMSRLEKSKKDLSRRSPFSSSPYAIKITNSCKNLSTTNKIPSLKMMKKTNIFVKDTEKTVLANDTRARFSFSSTVYFDDTSKSRNKSLFSDEVEKMISSINEQVEKSAKFEACRAVFDEVIEKDKDFSPVLKIIKKVYEKIIKSSKSYLERKTKLLDDLERARSYLSSELESCVAQNRELICKLEYLNTKCKAFTSKMSQLAETDMNSLEQNDINWKKLIEENMLYRASTYNLEKDVAYYRSKASKMMKLISVIEKSGYPVEEVYKYEVRNKTQMPCGKDNNEILDTTEHENIITGRLPDIIKPVEVPRLNLRNYQIDCKSIQNKVNK</sequence>
<accession>A0A1R2C6V7</accession>
<organism evidence="1 2">
    <name type="scientific">Stentor coeruleus</name>
    <dbReference type="NCBI Taxonomy" id="5963"/>
    <lineage>
        <taxon>Eukaryota</taxon>
        <taxon>Sar</taxon>
        <taxon>Alveolata</taxon>
        <taxon>Ciliophora</taxon>
        <taxon>Postciliodesmatophora</taxon>
        <taxon>Heterotrichea</taxon>
        <taxon>Heterotrichida</taxon>
        <taxon>Stentoridae</taxon>
        <taxon>Stentor</taxon>
    </lineage>
</organism>
<proteinExistence type="predicted"/>
<gene>
    <name evidence="1" type="ORF">SteCoe_14129</name>
</gene>
<dbReference type="Proteomes" id="UP000187209">
    <property type="component" value="Unassembled WGS sequence"/>
</dbReference>
<evidence type="ECO:0000313" key="2">
    <source>
        <dbReference type="Proteomes" id="UP000187209"/>
    </source>
</evidence>
<name>A0A1R2C6V7_9CILI</name>
<keyword evidence="2" id="KW-1185">Reference proteome</keyword>
<comment type="caution">
    <text evidence="1">The sequence shown here is derived from an EMBL/GenBank/DDBJ whole genome shotgun (WGS) entry which is preliminary data.</text>
</comment>
<reference evidence="1 2" key="1">
    <citation type="submission" date="2016-11" db="EMBL/GenBank/DDBJ databases">
        <title>The macronuclear genome of Stentor coeruleus: a giant cell with tiny introns.</title>
        <authorList>
            <person name="Slabodnick M."/>
            <person name="Ruby J.G."/>
            <person name="Reiff S.B."/>
            <person name="Swart E.C."/>
            <person name="Gosai S."/>
            <person name="Prabakaran S."/>
            <person name="Witkowska E."/>
            <person name="Larue G.E."/>
            <person name="Fisher S."/>
            <person name="Freeman R.M."/>
            <person name="Gunawardena J."/>
            <person name="Chu W."/>
            <person name="Stover N.A."/>
            <person name="Gregory B.D."/>
            <person name="Nowacki M."/>
            <person name="Derisi J."/>
            <person name="Roy S.W."/>
            <person name="Marshall W.F."/>
            <person name="Sood P."/>
        </authorList>
    </citation>
    <scope>NUCLEOTIDE SEQUENCE [LARGE SCALE GENOMIC DNA]</scope>
    <source>
        <strain evidence="1">WM001</strain>
    </source>
</reference>
<protein>
    <recommendedName>
        <fullName evidence="3">Translin-associated factor X-interacting protein 1 N-terminal domain-containing protein</fullName>
    </recommendedName>
</protein>
<dbReference type="EMBL" id="MPUH01000260">
    <property type="protein sequence ID" value="OMJ84737.1"/>
    <property type="molecule type" value="Genomic_DNA"/>
</dbReference>
<dbReference type="AlphaFoldDB" id="A0A1R2C6V7"/>
<evidence type="ECO:0008006" key="3">
    <source>
        <dbReference type="Google" id="ProtNLM"/>
    </source>
</evidence>
<evidence type="ECO:0000313" key="1">
    <source>
        <dbReference type="EMBL" id="OMJ84737.1"/>
    </source>
</evidence>